<keyword evidence="9" id="KW-0472">Membrane</keyword>
<dbReference type="Pfam" id="PF00005">
    <property type="entry name" value="ABC_tran"/>
    <property type="match status" value="1"/>
</dbReference>
<evidence type="ECO:0000256" key="9">
    <source>
        <dbReference type="ARBA" id="ARBA00023136"/>
    </source>
</evidence>
<dbReference type="InterPro" id="IPR003439">
    <property type="entry name" value="ABC_transporter-like_ATP-bd"/>
</dbReference>
<dbReference type="OrthoDB" id="9806285at2"/>
<evidence type="ECO:0000256" key="7">
    <source>
        <dbReference type="ARBA" id="ARBA00022967"/>
    </source>
</evidence>
<evidence type="ECO:0000256" key="3">
    <source>
        <dbReference type="ARBA" id="ARBA00022448"/>
    </source>
</evidence>
<comment type="catalytic activity">
    <reaction evidence="13">
        <text>Ni(2+)(out) + ATP + H2O = Ni(2+)(in) + ADP + phosphate + H(+)</text>
        <dbReference type="Rhea" id="RHEA:15557"/>
        <dbReference type="ChEBI" id="CHEBI:15377"/>
        <dbReference type="ChEBI" id="CHEBI:15378"/>
        <dbReference type="ChEBI" id="CHEBI:30616"/>
        <dbReference type="ChEBI" id="CHEBI:43474"/>
        <dbReference type="ChEBI" id="CHEBI:49786"/>
        <dbReference type="ChEBI" id="CHEBI:456216"/>
        <dbReference type="EC" id="7.2.2.11"/>
    </reaction>
    <physiologicalReaction direction="left-to-right" evidence="13">
        <dbReference type="Rhea" id="RHEA:15558"/>
    </physiologicalReaction>
</comment>
<dbReference type="SMART" id="SM00382">
    <property type="entry name" value="AAA"/>
    <property type="match status" value="1"/>
</dbReference>
<keyword evidence="5" id="KW-0547">Nucleotide-binding</keyword>
<dbReference type="InterPro" id="IPR017871">
    <property type="entry name" value="ABC_transporter-like_CS"/>
</dbReference>
<dbReference type="EMBL" id="CP012713">
    <property type="protein sequence ID" value="ALF17053.1"/>
    <property type="molecule type" value="Genomic_DNA"/>
</dbReference>
<dbReference type="InterPro" id="IPR050388">
    <property type="entry name" value="ABC_Ni/Peptide_Import"/>
</dbReference>
<accession>A0A0M3URX2</accession>
<dbReference type="PROSITE" id="PS50893">
    <property type="entry name" value="ABC_TRANSPORTER_2"/>
    <property type="match status" value="1"/>
</dbReference>
<evidence type="ECO:0000256" key="6">
    <source>
        <dbReference type="ARBA" id="ARBA00022840"/>
    </source>
</evidence>
<dbReference type="InterPro" id="IPR003593">
    <property type="entry name" value="AAA+_ATPase"/>
</dbReference>
<evidence type="ECO:0000256" key="13">
    <source>
        <dbReference type="ARBA" id="ARBA00048610"/>
    </source>
</evidence>
<keyword evidence="8" id="KW-0406">Ion transport</keyword>
<dbReference type="PANTHER" id="PTHR43297:SF2">
    <property type="entry name" value="DIPEPTIDE TRANSPORT ATP-BINDING PROTEIN DPPD"/>
    <property type="match status" value="1"/>
</dbReference>
<name>A0A0M3URX2_9FUSO</name>
<evidence type="ECO:0000256" key="10">
    <source>
        <dbReference type="ARBA" id="ARBA00038669"/>
    </source>
</evidence>
<dbReference type="AlphaFoldDB" id="A0A0M3URX2"/>
<evidence type="ECO:0000256" key="4">
    <source>
        <dbReference type="ARBA" id="ARBA00022475"/>
    </source>
</evidence>
<keyword evidence="7" id="KW-1278">Translocase</keyword>
<dbReference type="GO" id="GO:0005886">
    <property type="term" value="C:plasma membrane"/>
    <property type="evidence" value="ECO:0007669"/>
    <property type="project" value="UniProtKB-SubCell"/>
</dbReference>
<keyword evidence="6 15" id="KW-0067">ATP-binding</keyword>
<gene>
    <name evidence="15" type="ORF">RN98_02215</name>
</gene>
<evidence type="ECO:0000256" key="12">
    <source>
        <dbReference type="ARBA" id="ARBA00044143"/>
    </source>
</evidence>
<evidence type="ECO:0000313" key="15">
    <source>
        <dbReference type="EMBL" id="ALF17053.1"/>
    </source>
</evidence>
<evidence type="ECO:0000256" key="8">
    <source>
        <dbReference type="ARBA" id="ARBA00023065"/>
    </source>
</evidence>
<dbReference type="InterPro" id="IPR027417">
    <property type="entry name" value="P-loop_NTPase"/>
</dbReference>
<comment type="similarity">
    <text evidence="2">Belongs to the ABC transporter superfamily.</text>
</comment>
<keyword evidence="3" id="KW-0813">Transport</keyword>
<dbReference type="FunFam" id="3.40.50.300:FF:001826">
    <property type="entry name" value="Nickel import system ATP-binding protein NikD"/>
    <property type="match status" value="1"/>
</dbReference>
<comment type="subcellular location">
    <subcellularLocation>
        <location evidence="1">Cell membrane</location>
        <topology evidence="1">Peripheral membrane protein</topology>
    </subcellularLocation>
</comment>
<dbReference type="RefSeq" id="WP_060675729.1">
    <property type="nucleotide sequence ID" value="NZ_CP012713.1"/>
</dbReference>
<dbReference type="PATRIC" id="fig|76859.3.peg.432"/>
<keyword evidence="4" id="KW-1003">Cell membrane</keyword>
<reference evidence="15 16" key="1">
    <citation type="submission" date="2015-09" db="EMBL/GenBank/DDBJ databases">
        <authorList>
            <person name="Jackson K.R."/>
            <person name="Lunt B.L."/>
            <person name="Fisher J.N.B."/>
            <person name="Gardner A.V."/>
            <person name="Bailey M.E."/>
            <person name="Deus L.M."/>
            <person name="Earl A.S."/>
            <person name="Gibby P.D."/>
            <person name="Hartmann K.A."/>
            <person name="Liu J.E."/>
            <person name="Manci A.M."/>
            <person name="Nielsen D.A."/>
            <person name="Solomon M.B."/>
            <person name="Breakwell D.P."/>
            <person name="Burnett S.H."/>
            <person name="Grose J.H."/>
        </authorList>
    </citation>
    <scope>NUCLEOTIDE SEQUENCE [LARGE SCALE GENOMIC DNA]</scope>
    <source>
        <strain evidence="15 16">KCOM 1279</strain>
    </source>
</reference>
<evidence type="ECO:0000256" key="2">
    <source>
        <dbReference type="ARBA" id="ARBA00005417"/>
    </source>
</evidence>
<evidence type="ECO:0000313" key="16">
    <source>
        <dbReference type="Proteomes" id="UP000063147"/>
    </source>
</evidence>
<evidence type="ECO:0000256" key="1">
    <source>
        <dbReference type="ARBA" id="ARBA00004202"/>
    </source>
</evidence>
<evidence type="ECO:0000256" key="5">
    <source>
        <dbReference type="ARBA" id="ARBA00022741"/>
    </source>
</evidence>
<dbReference type="Proteomes" id="UP000063147">
    <property type="component" value="Chromosome"/>
</dbReference>
<comment type="subunit">
    <text evidence="10">The complex is composed of two ATP-binding proteins (NikD and NikE), two transmembrane proteins (NikB and NikC) and a solute-binding protein (NikA).</text>
</comment>
<dbReference type="CDD" id="cd03257">
    <property type="entry name" value="ABC_NikE_OppD_transporters"/>
    <property type="match status" value="1"/>
</dbReference>
<protein>
    <recommendedName>
        <fullName evidence="12">Nickel import system ATP-binding protein NikD</fullName>
        <ecNumber evidence="11">7.2.2.11</ecNumber>
    </recommendedName>
</protein>
<dbReference type="EC" id="7.2.2.11" evidence="11"/>
<sequence>MNILEIKNLSLKILDEKILKNIDFELKEKEIISIIGKSGSGKTMLSKMIMGLKNKNMQIEGEILFENKNIFDFSEEDLRKYRGEGIGYITQNPLNVFLPFQKIKTTFLETYLSHKNISKNEVIELAKKNLKQVNLENAEEILNKYPFELSGGMLQRIMVAIVIGLDAKILIADEVTSALDSYNRYEMIKIFKELNKLGKSIILITHDYYLMKSISERCLVMEDGEIIEEFNPKLNPELIKEKSEFGAKLLETTIYKRKGS</sequence>
<feature type="domain" description="ABC transporter" evidence="14">
    <location>
        <begin position="4"/>
        <end position="248"/>
    </location>
</feature>
<proteinExistence type="inferred from homology"/>
<evidence type="ECO:0000256" key="11">
    <source>
        <dbReference type="ARBA" id="ARBA00039098"/>
    </source>
</evidence>
<evidence type="ECO:0000259" key="14">
    <source>
        <dbReference type="PROSITE" id="PS50893"/>
    </source>
</evidence>
<dbReference type="SUPFAM" id="SSF52540">
    <property type="entry name" value="P-loop containing nucleoside triphosphate hydrolases"/>
    <property type="match status" value="1"/>
</dbReference>
<dbReference type="GO" id="GO:0016887">
    <property type="term" value="F:ATP hydrolysis activity"/>
    <property type="evidence" value="ECO:0007669"/>
    <property type="project" value="InterPro"/>
</dbReference>
<dbReference type="PROSITE" id="PS00211">
    <property type="entry name" value="ABC_TRANSPORTER_1"/>
    <property type="match status" value="1"/>
</dbReference>
<dbReference type="PANTHER" id="PTHR43297">
    <property type="entry name" value="OLIGOPEPTIDE TRANSPORT ATP-BINDING PROTEIN APPD"/>
    <property type="match status" value="1"/>
</dbReference>
<dbReference type="GO" id="GO:0015413">
    <property type="term" value="F:ABC-type nickel transporter activity"/>
    <property type="evidence" value="ECO:0007669"/>
    <property type="project" value="UniProtKB-EC"/>
</dbReference>
<dbReference type="GO" id="GO:0005524">
    <property type="term" value="F:ATP binding"/>
    <property type="evidence" value="ECO:0007669"/>
    <property type="project" value="UniProtKB-KW"/>
</dbReference>
<dbReference type="Gene3D" id="3.40.50.300">
    <property type="entry name" value="P-loop containing nucleotide triphosphate hydrolases"/>
    <property type="match status" value="1"/>
</dbReference>
<organism evidence="15">
    <name type="scientific">Fusobacterium animalis</name>
    <dbReference type="NCBI Taxonomy" id="76859"/>
    <lineage>
        <taxon>Bacteria</taxon>
        <taxon>Fusobacteriati</taxon>
        <taxon>Fusobacteriota</taxon>
        <taxon>Fusobacteriia</taxon>
        <taxon>Fusobacteriales</taxon>
        <taxon>Fusobacteriaceae</taxon>
        <taxon>Fusobacterium</taxon>
    </lineage>
</organism>